<evidence type="ECO:0000313" key="1">
    <source>
        <dbReference type="EMBL" id="KAK4876433.1"/>
    </source>
</evidence>
<organism evidence="1 2">
    <name type="scientific">Aquatica leii</name>
    <dbReference type="NCBI Taxonomy" id="1421715"/>
    <lineage>
        <taxon>Eukaryota</taxon>
        <taxon>Metazoa</taxon>
        <taxon>Ecdysozoa</taxon>
        <taxon>Arthropoda</taxon>
        <taxon>Hexapoda</taxon>
        <taxon>Insecta</taxon>
        <taxon>Pterygota</taxon>
        <taxon>Neoptera</taxon>
        <taxon>Endopterygota</taxon>
        <taxon>Coleoptera</taxon>
        <taxon>Polyphaga</taxon>
        <taxon>Elateriformia</taxon>
        <taxon>Elateroidea</taxon>
        <taxon>Lampyridae</taxon>
        <taxon>Luciolinae</taxon>
        <taxon>Aquatica</taxon>
    </lineage>
</organism>
<dbReference type="SUPFAM" id="SSF53474">
    <property type="entry name" value="alpha/beta-Hydrolases"/>
    <property type="match status" value="1"/>
</dbReference>
<dbReference type="InterPro" id="IPR029058">
    <property type="entry name" value="AB_hydrolase_fold"/>
</dbReference>
<proteinExistence type="predicted"/>
<evidence type="ECO:0000313" key="2">
    <source>
        <dbReference type="Proteomes" id="UP001353858"/>
    </source>
</evidence>
<dbReference type="EMBL" id="JARPUR010000005">
    <property type="protein sequence ID" value="KAK4876433.1"/>
    <property type="molecule type" value="Genomic_DNA"/>
</dbReference>
<gene>
    <name evidence="1" type="ORF">RN001_012855</name>
</gene>
<name>A0AAN7SMM8_9COLE</name>
<comment type="caution">
    <text evidence="1">The sequence shown here is derived from an EMBL/GenBank/DDBJ whole genome shotgun (WGS) entry which is preliminary data.</text>
</comment>
<dbReference type="AlphaFoldDB" id="A0AAN7SMM8"/>
<protein>
    <submittedName>
        <fullName evidence="1">Uncharacterized protein</fullName>
    </submittedName>
</protein>
<dbReference type="Gene3D" id="3.40.50.1820">
    <property type="entry name" value="alpha/beta hydrolase"/>
    <property type="match status" value="1"/>
</dbReference>
<sequence length="103" mass="11886">MHVGSNYSIDLESTEYILQRNAVPVTNNPGLARIKCPLFVSIGRHGFFSTKELVNIRNSFRMVEKHNKHSYLYEVEGTHHVHINDPEILAGPINEFLIKHYLK</sequence>
<reference evidence="2" key="1">
    <citation type="submission" date="2023-01" db="EMBL/GenBank/DDBJ databases">
        <title>Key to firefly adult light organ development and bioluminescence: homeobox transcription factors regulate luciferase expression and transportation to peroxisome.</title>
        <authorList>
            <person name="Fu X."/>
        </authorList>
    </citation>
    <scope>NUCLEOTIDE SEQUENCE [LARGE SCALE GENOMIC DNA]</scope>
</reference>
<dbReference type="Proteomes" id="UP001353858">
    <property type="component" value="Unassembled WGS sequence"/>
</dbReference>
<accession>A0AAN7SMM8</accession>
<keyword evidence="2" id="KW-1185">Reference proteome</keyword>